<organism evidence="8 9">
    <name type="scientific">Lophiostoma macrostomum CBS 122681</name>
    <dbReference type="NCBI Taxonomy" id="1314788"/>
    <lineage>
        <taxon>Eukaryota</taxon>
        <taxon>Fungi</taxon>
        <taxon>Dikarya</taxon>
        <taxon>Ascomycota</taxon>
        <taxon>Pezizomycotina</taxon>
        <taxon>Dothideomycetes</taxon>
        <taxon>Pleosporomycetidae</taxon>
        <taxon>Pleosporales</taxon>
        <taxon>Lophiostomataceae</taxon>
        <taxon>Lophiostoma</taxon>
    </lineage>
</organism>
<evidence type="ECO:0000256" key="1">
    <source>
        <dbReference type="ARBA" id="ARBA00004141"/>
    </source>
</evidence>
<feature type="transmembrane region" description="Helical" evidence="6">
    <location>
        <begin position="229"/>
        <end position="251"/>
    </location>
</feature>
<dbReference type="Proteomes" id="UP000799324">
    <property type="component" value="Unassembled WGS sequence"/>
</dbReference>
<evidence type="ECO:0000256" key="6">
    <source>
        <dbReference type="SAM" id="Phobius"/>
    </source>
</evidence>
<dbReference type="Pfam" id="PF20684">
    <property type="entry name" value="Fung_rhodopsin"/>
    <property type="match status" value="1"/>
</dbReference>
<feature type="domain" description="Rhodopsin" evidence="7">
    <location>
        <begin position="50"/>
        <end position="291"/>
    </location>
</feature>
<gene>
    <name evidence="8" type="ORF">K491DRAFT_710822</name>
</gene>
<evidence type="ECO:0000256" key="4">
    <source>
        <dbReference type="ARBA" id="ARBA00023136"/>
    </source>
</evidence>
<proteinExistence type="inferred from homology"/>
<evidence type="ECO:0000313" key="9">
    <source>
        <dbReference type="Proteomes" id="UP000799324"/>
    </source>
</evidence>
<keyword evidence="3 6" id="KW-1133">Transmembrane helix</keyword>
<keyword evidence="4 6" id="KW-0472">Membrane</keyword>
<evidence type="ECO:0000313" key="8">
    <source>
        <dbReference type="EMBL" id="KAF2661609.1"/>
    </source>
</evidence>
<dbReference type="PANTHER" id="PTHR33048">
    <property type="entry name" value="PTH11-LIKE INTEGRAL MEMBRANE PROTEIN (AFU_ORTHOLOGUE AFUA_5G11245)"/>
    <property type="match status" value="1"/>
</dbReference>
<keyword evidence="9" id="KW-1185">Reference proteome</keyword>
<evidence type="ECO:0000256" key="5">
    <source>
        <dbReference type="ARBA" id="ARBA00038359"/>
    </source>
</evidence>
<comment type="similarity">
    <text evidence="5">Belongs to the SAT4 family.</text>
</comment>
<dbReference type="EMBL" id="MU004293">
    <property type="protein sequence ID" value="KAF2661609.1"/>
    <property type="molecule type" value="Genomic_DNA"/>
</dbReference>
<reference evidence="8" key="1">
    <citation type="journal article" date="2020" name="Stud. Mycol.">
        <title>101 Dothideomycetes genomes: a test case for predicting lifestyles and emergence of pathogens.</title>
        <authorList>
            <person name="Haridas S."/>
            <person name="Albert R."/>
            <person name="Binder M."/>
            <person name="Bloem J."/>
            <person name="Labutti K."/>
            <person name="Salamov A."/>
            <person name="Andreopoulos B."/>
            <person name="Baker S."/>
            <person name="Barry K."/>
            <person name="Bills G."/>
            <person name="Bluhm B."/>
            <person name="Cannon C."/>
            <person name="Castanera R."/>
            <person name="Culley D."/>
            <person name="Daum C."/>
            <person name="Ezra D."/>
            <person name="Gonzalez J."/>
            <person name="Henrissat B."/>
            <person name="Kuo A."/>
            <person name="Liang C."/>
            <person name="Lipzen A."/>
            <person name="Lutzoni F."/>
            <person name="Magnuson J."/>
            <person name="Mondo S."/>
            <person name="Nolan M."/>
            <person name="Ohm R."/>
            <person name="Pangilinan J."/>
            <person name="Park H.-J."/>
            <person name="Ramirez L."/>
            <person name="Alfaro M."/>
            <person name="Sun H."/>
            <person name="Tritt A."/>
            <person name="Yoshinaga Y."/>
            <person name="Zwiers L.-H."/>
            <person name="Turgeon B."/>
            <person name="Goodwin S."/>
            <person name="Spatafora J."/>
            <person name="Crous P."/>
            <person name="Grigoriev I."/>
        </authorList>
    </citation>
    <scope>NUCLEOTIDE SEQUENCE</scope>
    <source>
        <strain evidence="8">CBS 122681</strain>
    </source>
</reference>
<dbReference type="InterPro" id="IPR052337">
    <property type="entry name" value="SAT4-like"/>
</dbReference>
<evidence type="ECO:0000256" key="3">
    <source>
        <dbReference type="ARBA" id="ARBA00022989"/>
    </source>
</evidence>
<feature type="transmembrane region" description="Helical" evidence="6">
    <location>
        <begin position="33"/>
        <end position="54"/>
    </location>
</feature>
<evidence type="ECO:0000259" key="7">
    <source>
        <dbReference type="Pfam" id="PF20684"/>
    </source>
</evidence>
<dbReference type="InterPro" id="IPR049326">
    <property type="entry name" value="Rhodopsin_dom_fungi"/>
</dbReference>
<evidence type="ECO:0000256" key="2">
    <source>
        <dbReference type="ARBA" id="ARBA00022692"/>
    </source>
</evidence>
<sequence>MSAPVATATSVFRFDDATTDTPAFLAEDIGPSLLATASIFIFLSTLFVILRYYARYLTSTKFGAEDVIIPFAWLAEIGVCVTSIVMVEKAGTGRHADFVQMSDPGKIMEHYRGIMVLELLHLMAVGFPKACVVMLYLRVFTNKWARIGTWLLIGAIVATWFSYTIAAIFQCVPFAYNWDKSIPNGHCFNVLVFANSSSVPNIATDIAVLFLPIRTILDLKISRGRRFGLFLIFMVGSVGIIASIVRTIVFARTDPLVDITFTNVELIKWTIIEPGMYLMAACGLSYKPLFRMAARALHLDTLLTHSQSRKQKTTRTGTTQTGLQLDTLKSAHHVGFKKLEAGRNGEDDEEDVEFGKDGLDIMVTRTVEMDVEHRREDEWGLETGLAHEQPDSRFSVYSHT</sequence>
<comment type="subcellular location">
    <subcellularLocation>
        <location evidence="1">Membrane</location>
        <topology evidence="1">Multi-pass membrane protein</topology>
    </subcellularLocation>
</comment>
<name>A0A6A6TNH8_9PLEO</name>
<dbReference type="PANTHER" id="PTHR33048:SF47">
    <property type="entry name" value="INTEGRAL MEMBRANE PROTEIN-RELATED"/>
    <property type="match status" value="1"/>
</dbReference>
<dbReference type="OrthoDB" id="3529975at2759"/>
<dbReference type="AlphaFoldDB" id="A0A6A6TNH8"/>
<accession>A0A6A6TNH8</accession>
<feature type="transmembrane region" description="Helical" evidence="6">
    <location>
        <begin position="66"/>
        <end position="87"/>
    </location>
</feature>
<feature type="transmembrane region" description="Helical" evidence="6">
    <location>
        <begin position="114"/>
        <end position="137"/>
    </location>
</feature>
<protein>
    <recommendedName>
        <fullName evidence="7">Rhodopsin domain-containing protein</fullName>
    </recommendedName>
</protein>
<keyword evidence="2 6" id="KW-0812">Transmembrane</keyword>
<feature type="transmembrane region" description="Helical" evidence="6">
    <location>
        <begin position="198"/>
        <end position="217"/>
    </location>
</feature>
<feature type="transmembrane region" description="Helical" evidence="6">
    <location>
        <begin position="266"/>
        <end position="286"/>
    </location>
</feature>
<dbReference type="GO" id="GO:0016020">
    <property type="term" value="C:membrane"/>
    <property type="evidence" value="ECO:0007669"/>
    <property type="project" value="UniProtKB-SubCell"/>
</dbReference>
<feature type="transmembrane region" description="Helical" evidence="6">
    <location>
        <begin position="149"/>
        <end position="178"/>
    </location>
</feature>